<accession>A0A0P0X6N0</accession>
<protein>
    <submittedName>
        <fullName evidence="1">Os07g0510866 protein</fullName>
    </submittedName>
</protein>
<reference evidence="1 2" key="3">
    <citation type="journal article" date="2013" name="Rice">
        <title>Improvement of the Oryza sativa Nipponbare reference genome using next generation sequence and optical map data.</title>
        <authorList>
            <person name="Kawahara Y."/>
            <person name="de la Bastide M."/>
            <person name="Hamilton J.P."/>
            <person name="Kanamori H."/>
            <person name="McCombie W.R."/>
            <person name="Ouyang S."/>
            <person name="Schwartz D.C."/>
            <person name="Tanaka T."/>
            <person name="Wu J."/>
            <person name="Zhou S."/>
            <person name="Childs K.L."/>
            <person name="Davidson R.M."/>
            <person name="Lin H."/>
            <person name="Quesada-Ocampo L."/>
            <person name="Vaillancourt B."/>
            <person name="Sakai H."/>
            <person name="Lee S.S."/>
            <person name="Kim J."/>
            <person name="Numa H."/>
            <person name="Itoh T."/>
            <person name="Buell C.R."/>
            <person name="Matsumoto T."/>
        </authorList>
    </citation>
    <scope>NUCLEOTIDE SEQUENCE [LARGE SCALE GENOMIC DNA]</scope>
    <source>
        <strain evidence="2">cv. Nipponbare</strain>
    </source>
</reference>
<gene>
    <name evidence="1" type="ordered locus">Os07g0510866</name>
    <name evidence="1" type="ORF">OSNPB_070510866</name>
</gene>
<dbReference type="AlphaFoldDB" id="A0A0P0X6N0"/>
<organism evidence="1 2">
    <name type="scientific">Oryza sativa subsp. japonica</name>
    <name type="common">Rice</name>
    <dbReference type="NCBI Taxonomy" id="39947"/>
    <lineage>
        <taxon>Eukaryota</taxon>
        <taxon>Viridiplantae</taxon>
        <taxon>Streptophyta</taxon>
        <taxon>Embryophyta</taxon>
        <taxon>Tracheophyta</taxon>
        <taxon>Spermatophyta</taxon>
        <taxon>Magnoliopsida</taxon>
        <taxon>Liliopsida</taxon>
        <taxon>Poales</taxon>
        <taxon>Poaceae</taxon>
        <taxon>BOP clade</taxon>
        <taxon>Oryzoideae</taxon>
        <taxon>Oryzeae</taxon>
        <taxon>Oryzinae</taxon>
        <taxon>Oryza</taxon>
        <taxon>Oryza sativa</taxon>
    </lineage>
</organism>
<dbReference type="EMBL" id="AP014963">
    <property type="protein sequence ID" value="BAT01712.1"/>
    <property type="molecule type" value="Genomic_DNA"/>
</dbReference>
<keyword evidence="2" id="KW-1185">Reference proteome</keyword>
<feature type="non-terminal residue" evidence="1">
    <location>
        <position position="1"/>
    </location>
</feature>
<dbReference type="Proteomes" id="UP000059680">
    <property type="component" value="Chromosome 7"/>
</dbReference>
<evidence type="ECO:0000313" key="2">
    <source>
        <dbReference type="Proteomes" id="UP000059680"/>
    </source>
</evidence>
<dbReference type="PaxDb" id="39947-A0A0P0X6N0"/>
<reference evidence="1 2" key="2">
    <citation type="journal article" date="2013" name="Plant Cell Physiol.">
        <title>Rice Annotation Project Database (RAP-DB): an integrative and interactive database for rice genomics.</title>
        <authorList>
            <person name="Sakai H."/>
            <person name="Lee S.S."/>
            <person name="Tanaka T."/>
            <person name="Numa H."/>
            <person name="Kim J."/>
            <person name="Kawahara Y."/>
            <person name="Wakimoto H."/>
            <person name="Yang C.C."/>
            <person name="Iwamoto M."/>
            <person name="Abe T."/>
            <person name="Yamada Y."/>
            <person name="Muto A."/>
            <person name="Inokuchi H."/>
            <person name="Ikemura T."/>
            <person name="Matsumoto T."/>
            <person name="Sasaki T."/>
            <person name="Itoh T."/>
        </authorList>
    </citation>
    <scope>NUCLEOTIDE SEQUENCE [LARGE SCALE GENOMIC DNA]</scope>
    <source>
        <strain evidence="2">cv. Nipponbare</strain>
    </source>
</reference>
<name>A0A0P0X6N0_ORYSJ</name>
<dbReference type="Gramene" id="Os07t0510866-00">
    <property type="protein sequence ID" value="Os07t0510866-00"/>
    <property type="gene ID" value="Os07g0510866"/>
</dbReference>
<evidence type="ECO:0000313" key="1">
    <source>
        <dbReference type="EMBL" id="BAT01712.1"/>
    </source>
</evidence>
<dbReference type="InParanoid" id="A0A0P0X6N0"/>
<sequence length="92" mass="10561">VVVGRLVGGEEHGVGLAEVDVERRVGGLHGVGPLHLHQRHRVPLEPDVQRRRQPHVRDPEPVRPPCIFCFQHENFAETWDSEENSWELNCFL</sequence>
<reference evidence="2" key="1">
    <citation type="journal article" date="2005" name="Nature">
        <title>The map-based sequence of the rice genome.</title>
        <authorList>
            <consortium name="International rice genome sequencing project (IRGSP)"/>
            <person name="Matsumoto T."/>
            <person name="Wu J."/>
            <person name="Kanamori H."/>
            <person name="Katayose Y."/>
            <person name="Fujisawa M."/>
            <person name="Namiki N."/>
            <person name="Mizuno H."/>
            <person name="Yamamoto K."/>
            <person name="Antonio B.A."/>
            <person name="Baba T."/>
            <person name="Sakata K."/>
            <person name="Nagamura Y."/>
            <person name="Aoki H."/>
            <person name="Arikawa K."/>
            <person name="Arita K."/>
            <person name="Bito T."/>
            <person name="Chiden Y."/>
            <person name="Fujitsuka N."/>
            <person name="Fukunaka R."/>
            <person name="Hamada M."/>
            <person name="Harada C."/>
            <person name="Hayashi A."/>
            <person name="Hijishita S."/>
            <person name="Honda M."/>
            <person name="Hosokawa S."/>
            <person name="Ichikawa Y."/>
            <person name="Idonuma A."/>
            <person name="Iijima M."/>
            <person name="Ikeda M."/>
            <person name="Ikeno M."/>
            <person name="Ito K."/>
            <person name="Ito S."/>
            <person name="Ito T."/>
            <person name="Ito Y."/>
            <person name="Ito Y."/>
            <person name="Iwabuchi A."/>
            <person name="Kamiya K."/>
            <person name="Karasawa W."/>
            <person name="Kurita K."/>
            <person name="Katagiri S."/>
            <person name="Kikuta A."/>
            <person name="Kobayashi H."/>
            <person name="Kobayashi N."/>
            <person name="Machita K."/>
            <person name="Maehara T."/>
            <person name="Masukawa M."/>
            <person name="Mizubayashi T."/>
            <person name="Mukai Y."/>
            <person name="Nagasaki H."/>
            <person name="Nagata Y."/>
            <person name="Naito S."/>
            <person name="Nakashima M."/>
            <person name="Nakama Y."/>
            <person name="Nakamichi Y."/>
            <person name="Nakamura M."/>
            <person name="Meguro A."/>
            <person name="Negishi M."/>
            <person name="Ohta I."/>
            <person name="Ohta T."/>
            <person name="Okamoto M."/>
            <person name="Ono N."/>
            <person name="Saji S."/>
            <person name="Sakaguchi M."/>
            <person name="Sakai K."/>
            <person name="Shibata M."/>
            <person name="Shimokawa T."/>
            <person name="Song J."/>
            <person name="Takazaki Y."/>
            <person name="Terasawa K."/>
            <person name="Tsugane M."/>
            <person name="Tsuji K."/>
            <person name="Ueda S."/>
            <person name="Waki K."/>
            <person name="Yamagata H."/>
            <person name="Yamamoto M."/>
            <person name="Yamamoto S."/>
            <person name="Yamane H."/>
            <person name="Yoshiki S."/>
            <person name="Yoshihara R."/>
            <person name="Yukawa K."/>
            <person name="Zhong H."/>
            <person name="Yano M."/>
            <person name="Yuan Q."/>
            <person name="Ouyang S."/>
            <person name="Liu J."/>
            <person name="Jones K.M."/>
            <person name="Gansberger K."/>
            <person name="Moffat K."/>
            <person name="Hill J."/>
            <person name="Bera J."/>
            <person name="Fadrosh D."/>
            <person name="Jin S."/>
            <person name="Johri S."/>
            <person name="Kim M."/>
            <person name="Overton L."/>
            <person name="Reardon M."/>
            <person name="Tsitrin T."/>
            <person name="Vuong H."/>
            <person name="Weaver B."/>
            <person name="Ciecko A."/>
            <person name="Tallon L."/>
            <person name="Jackson J."/>
            <person name="Pai G."/>
            <person name="Aken S.V."/>
            <person name="Utterback T."/>
            <person name="Reidmuller S."/>
            <person name="Feldblyum T."/>
            <person name="Hsiao J."/>
            <person name="Zismann V."/>
            <person name="Iobst S."/>
            <person name="de Vazeille A.R."/>
            <person name="Buell C.R."/>
            <person name="Ying K."/>
            <person name="Li Y."/>
            <person name="Lu T."/>
            <person name="Huang Y."/>
            <person name="Zhao Q."/>
            <person name="Feng Q."/>
            <person name="Zhang L."/>
            <person name="Zhu J."/>
            <person name="Weng Q."/>
            <person name="Mu J."/>
            <person name="Lu Y."/>
            <person name="Fan D."/>
            <person name="Liu Y."/>
            <person name="Guan J."/>
            <person name="Zhang Y."/>
            <person name="Yu S."/>
            <person name="Liu X."/>
            <person name="Zhang Y."/>
            <person name="Hong G."/>
            <person name="Han B."/>
            <person name="Choisne N."/>
            <person name="Demange N."/>
            <person name="Orjeda G."/>
            <person name="Samain S."/>
            <person name="Cattolico L."/>
            <person name="Pelletier E."/>
            <person name="Couloux A."/>
            <person name="Segurens B."/>
            <person name="Wincker P."/>
            <person name="D'Hont A."/>
            <person name="Scarpelli C."/>
            <person name="Weissenbach J."/>
            <person name="Salanoubat M."/>
            <person name="Quetier F."/>
            <person name="Yu Y."/>
            <person name="Kim H.R."/>
            <person name="Rambo T."/>
            <person name="Currie J."/>
            <person name="Collura K."/>
            <person name="Luo M."/>
            <person name="Yang T."/>
            <person name="Ammiraju J.S.S."/>
            <person name="Engler F."/>
            <person name="Soderlund C."/>
            <person name="Wing R.A."/>
            <person name="Palmer L.E."/>
            <person name="de la Bastide M."/>
            <person name="Spiegel L."/>
            <person name="Nascimento L."/>
            <person name="Zutavern T."/>
            <person name="O'Shaughnessy A."/>
            <person name="Dike S."/>
            <person name="Dedhia N."/>
            <person name="Preston R."/>
            <person name="Balija V."/>
            <person name="McCombie W.R."/>
            <person name="Chow T."/>
            <person name="Chen H."/>
            <person name="Chung M."/>
            <person name="Chen C."/>
            <person name="Shaw J."/>
            <person name="Wu H."/>
            <person name="Hsiao K."/>
            <person name="Chao Y."/>
            <person name="Chu M."/>
            <person name="Cheng C."/>
            <person name="Hour A."/>
            <person name="Lee P."/>
            <person name="Lin S."/>
            <person name="Lin Y."/>
            <person name="Liou J."/>
            <person name="Liu S."/>
            <person name="Hsing Y."/>
            <person name="Raghuvanshi S."/>
            <person name="Mohanty A."/>
            <person name="Bharti A.K."/>
            <person name="Gaur A."/>
            <person name="Gupta V."/>
            <person name="Kumar D."/>
            <person name="Ravi V."/>
            <person name="Vij S."/>
            <person name="Kapur A."/>
            <person name="Khurana P."/>
            <person name="Khurana P."/>
            <person name="Khurana J.P."/>
            <person name="Tyagi A.K."/>
            <person name="Gaikwad K."/>
            <person name="Singh A."/>
            <person name="Dalal V."/>
            <person name="Srivastava S."/>
            <person name="Dixit A."/>
            <person name="Pal A.K."/>
            <person name="Ghazi I.A."/>
            <person name="Yadav M."/>
            <person name="Pandit A."/>
            <person name="Bhargava A."/>
            <person name="Sureshbabu K."/>
            <person name="Batra K."/>
            <person name="Sharma T.R."/>
            <person name="Mohapatra T."/>
            <person name="Singh N.K."/>
            <person name="Messing J."/>
            <person name="Nelson A.B."/>
            <person name="Fuks G."/>
            <person name="Kavchok S."/>
            <person name="Keizer G."/>
            <person name="Linton E."/>
            <person name="Llaca V."/>
            <person name="Song R."/>
            <person name="Tanyolac B."/>
            <person name="Young S."/>
            <person name="Ho-Il K."/>
            <person name="Hahn J.H."/>
            <person name="Sangsakoo G."/>
            <person name="Vanavichit A."/>
            <person name="de Mattos Luiz.A.T."/>
            <person name="Zimmer P.D."/>
            <person name="Malone G."/>
            <person name="Dellagostin O."/>
            <person name="de Oliveira A.C."/>
            <person name="Bevan M."/>
            <person name="Bancroft I."/>
            <person name="Minx P."/>
            <person name="Cordum H."/>
            <person name="Wilson R."/>
            <person name="Cheng Z."/>
            <person name="Jin W."/>
            <person name="Jiang J."/>
            <person name="Leong S.A."/>
            <person name="Iwama H."/>
            <person name="Gojobori T."/>
            <person name="Itoh T."/>
            <person name="Niimura Y."/>
            <person name="Fujii Y."/>
            <person name="Habara T."/>
            <person name="Sakai H."/>
            <person name="Sato Y."/>
            <person name="Wilson G."/>
            <person name="Kumar K."/>
            <person name="McCouch S."/>
            <person name="Juretic N."/>
            <person name="Hoen D."/>
            <person name="Wright S."/>
            <person name="Bruskiewich R."/>
            <person name="Bureau T."/>
            <person name="Miyao A."/>
            <person name="Hirochika H."/>
            <person name="Nishikawa T."/>
            <person name="Kadowaki K."/>
            <person name="Sugiura M."/>
            <person name="Burr B."/>
            <person name="Sasaki T."/>
        </authorList>
    </citation>
    <scope>NUCLEOTIDE SEQUENCE [LARGE SCALE GENOMIC DNA]</scope>
    <source>
        <strain evidence="2">cv. Nipponbare</strain>
    </source>
</reference>
<proteinExistence type="predicted"/>